<dbReference type="AlphaFoldDB" id="A0A7Y9G9R6"/>
<dbReference type="Proteomes" id="UP000591272">
    <property type="component" value="Unassembled WGS sequence"/>
</dbReference>
<gene>
    <name evidence="2" type="ORF">BJ999_002787</name>
</gene>
<accession>A0A7Y9G9R6</accession>
<reference evidence="2 3" key="1">
    <citation type="submission" date="2020-07" db="EMBL/GenBank/DDBJ databases">
        <title>Sequencing the genomes of 1000 actinobacteria strains.</title>
        <authorList>
            <person name="Klenk H.-P."/>
        </authorList>
    </citation>
    <scope>NUCLEOTIDE SEQUENCE [LARGE SCALE GENOMIC DNA]</scope>
    <source>
        <strain evidence="2 3">DSM 43461</strain>
    </source>
</reference>
<evidence type="ECO:0000313" key="2">
    <source>
        <dbReference type="EMBL" id="NYE12491.1"/>
    </source>
</evidence>
<organism evidence="2 3">
    <name type="scientific">Actinomadura citrea</name>
    <dbReference type="NCBI Taxonomy" id="46158"/>
    <lineage>
        <taxon>Bacteria</taxon>
        <taxon>Bacillati</taxon>
        <taxon>Actinomycetota</taxon>
        <taxon>Actinomycetes</taxon>
        <taxon>Streptosporangiales</taxon>
        <taxon>Thermomonosporaceae</taxon>
        <taxon>Actinomadura</taxon>
    </lineage>
</organism>
<dbReference type="EMBL" id="JACCBT010000001">
    <property type="protein sequence ID" value="NYE12491.1"/>
    <property type="molecule type" value="Genomic_DNA"/>
</dbReference>
<evidence type="ECO:0000313" key="3">
    <source>
        <dbReference type="Proteomes" id="UP000591272"/>
    </source>
</evidence>
<proteinExistence type="predicted"/>
<protein>
    <submittedName>
        <fullName evidence="2">Uncharacterized protein</fullName>
    </submittedName>
</protein>
<keyword evidence="3" id="KW-1185">Reference proteome</keyword>
<name>A0A7Y9G9R6_9ACTN</name>
<sequence length="56" mass="6028">MSDTTPAKEPAQEPAPDRSTAAGEQRYQQQKIAELDQAVADGTVVPEEPPHPLSWG</sequence>
<evidence type="ECO:0000256" key="1">
    <source>
        <dbReference type="SAM" id="MobiDB-lite"/>
    </source>
</evidence>
<feature type="region of interest" description="Disordered" evidence="1">
    <location>
        <begin position="1"/>
        <end position="28"/>
    </location>
</feature>
<comment type="caution">
    <text evidence="2">The sequence shown here is derived from an EMBL/GenBank/DDBJ whole genome shotgun (WGS) entry which is preliminary data.</text>
</comment>
<dbReference type="RefSeq" id="WP_179833701.1">
    <property type="nucleotide sequence ID" value="NZ_BMRD01000001.1"/>
</dbReference>